<keyword evidence="6" id="KW-1185">Reference proteome</keyword>
<accession>A0A2U1PAM3</accession>
<dbReference type="PANTHER" id="PTHR32099">
    <property type="entry name" value="CYSTEINE-RICH REPEAT SECRETORY PROTEIN"/>
    <property type="match status" value="1"/>
</dbReference>
<dbReference type="STRING" id="35608.A0A2U1PAM3"/>
<protein>
    <submittedName>
        <fullName evidence="5">Gnk2-like domain-containing protein</fullName>
    </submittedName>
</protein>
<dbReference type="AlphaFoldDB" id="A0A2U1PAM3"/>
<dbReference type="EMBL" id="PKPP01001429">
    <property type="protein sequence ID" value="PWA82803.1"/>
    <property type="molecule type" value="Genomic_DNA"/>
</dbReference>
<dbReference type="PANTHER" id="PTHR32099:SF99">
    <property type="entry name" value="GNK2-LIKE DOMAIN-CONTAINING PROTEIN"/>
    <property type="match status" value="1"/>
</dbReference>
<evidence type="ECO:0000256" key="1">
    <source>
        <dbReference type="ARBA" id="ARBA00022729"/>
    </source>
</evidence>
<feature type="chain" id="PRO_5015396794" evidence="3">
    <location>
        <begin position="26"/>
        <end position="268"/>
    </location>
</feature>
<dbReference type="Proteomes" id="UP000245207">
    <property type="component" value="Unassembled WGS sequence"/>
</dbReference>
<dbReference type="Gene3D" id="3.30.430.20">
    <property type="entry name" value="Gnk2 domain, C-X8-C-X2-C motif"/>
    <property type="match status" value="2"/>
</dbReference>
<feature type="domain" description="Gnk2-homologous" evidence="4">
    <location>
        <begin position="139"/>
        <end position="246"/>
    </location>
</feature>
<dbReference type="PROSITE" id="PS51473">
    <property type="entry name" value="GNK2"/>
    <property type="match status" value="2"/>
</dbReference>
<feature type="domain" description="Gnk2-homologous" evidence="4">
    <location>
        <begin position="31"/>
        <end position="133"/>
    </location>
</feature>
<keyword evidence="1 3" id="KW-0732">Signal</keyword>
<organism evidence="5 6">
    <name type="scientific">Artemisia annua</name>
    <name type="common">Sweet wormwood</name>
    <dbReference type="NCBI Taxonomy" id="35608"/>
    <lineage>
        <taxon>Eukaryota</taxon>
        <taxon>Viridiplantae</taxon>
        <taxon>Streptophyta</taxon>
        <taxon>Embryophyta</taxon>
        <taxon>Tracheophyta</taxon>
        <taxon>Spermatophyta</taxon>
        <taxon>Magnoliopsida</taxon>
        <taxon>eudicotyledons</taxon>
        <taxon>Gunneridae</taxon>
        <taxon>Pentapetalae</taxon>
        <taxon>asterids</taxon>
        <taxon>campanulids</taxon>
        <taxon>Asterales</taxon>
        <taxon>Asteraceae</taxon>
        <taxon>Asteroideae</taxon>
        <taxon>Anthemideae</taxon>
        <taxon>Artemisiinae</taxon>
        <taxon>Artemisia</taxon>
    </lineage>
</organism>
<dbReference type="InterPro" id="IPR038408">
    <property type="entry name" value="GNK2_sf"/>
</dbReference>
<feature type="signal peptide" evidence="3">
    <location>
        <begin position="1"/>
        <end position="25"/>
    </location>
</feature>
<evidence type="ECO:0000313" key="5">
    <source>
        <dbReference type="EMBL" id="PWA82803.1"/>
    </source>
</evidence>
<keyword evidence="2" id="KW-0677">Repeat</keyword>
<dbReference type="Pfam" id="PF01657">
    <property type="entry name" value="Stress-antifung"/>
    <property type="match status" value="2"/>
</dbReference>
<evidence type="ECO:0000256" key="3">
    <source>
        <dbReference type="SAM" id="SignalP"/>
    </source>
</evidence>
<evidence type="ECO:0000313" key="6">
    <source>
        <dbReference type="Proteomes" id="UP000245207"/>
    </source>
</evidence>
<dbReference type="FunFam" id="3.30.430.20:FF:000002">
    <property type="entry name" value="Cysteine-rich receptor-like protein kinase 10"/>
    <property type="match status" value="1"/>
</dbReference>
<reference evidence="5 6" key="1">
    <citation type="journal article" date="2018" name="Mol. Plant">
        <title>The genome of Artemisia annua provides insight into the evolution of Asteraceae family and artemisinin biosynthesis.</title>
        <authorList>
            <person name="Shen Q."/>
            <person name="Zhang L."/>
            <person name="Liao Z."/>
            <person name="Wang S."/>
            <person name="Yan T."/>
            <person name="Shi P."/>
            <person name="Liu M."/>
            <person name="Fu X."/>
            <person name="Pan Q."/>
            <person name="Wang Y."/>
            <person name="Lv Z."/>
            <person name="Lu X."/>
            <person name="Zhang F."/>
            <person name="Jiang W."/>
            <person name="Ma Y."/>
            <person name="Chen M."/>
            <person name="Hao X."/>
            <person name="Li L."/>
            <person name="Tang Y."/>
            <person name="Lv G."/>
            <person name="Zhou Y."/>
            <person name="Sun X."/>
            <person name="Brodelius P.E."/>
            <person name="Rose J.K.C."/>
            <person name="Tang K."/>
        </authorList>
    </citation>
    <scope>NUCLEOTIDE SEQUENCE [LARGE SCALE GENOMIC DNA]</scope>
    <source>
        <strain evidence="6">cv. Huhao1</strain>
        <tissue evidence="5">Leaf</tissue>
    </source>
</reference>
<evidence type="ECO:0000259" key="4">
    <source>
        <dbReference type="PROSITE" id="PS51473"/>
    </source>
</evidence>
<dbReference type="InterPro" id="IPR002902">
    <property type="entry name" value="GNK2"/>
</dbReference>
<evidence type="ECO:0000256" key="2">
    <source>
        <dbReference type="ARBA" id="ARBA00022737"/>
    </source>
</evidence>
<comment type="caution">
    <text evidence="5">The sequence shown here is derived from an EMBL/GenBank/DDBJ whole genome shotgun (WGS) entry which is preliminary data.</text>
</comment>
<dbReference type="OrthoDB" id="1909574at2759"/>
<dbReference type="CDD" id="cd23509">
    <property type="entry name" value="Gnk2-like"/>
    <property type="match status" value="2"/>
</dbReference>
<gene>
    <name evidence="5" type="ORF">CTI12_AA092130</name>
</gene>
<proteinExistence type="predicted"/>
<name>A0A2U1PAM3_ARTAN</name>
<sequence length="268" mass="30048">MFMLVNYVILLWFTFIFIYLTTSLAKTDYSAYDCGNPSNRLNYTADSKFKTNLDTTLSKLPTTNNGFGFYNLSTGQGIDRVYSVALCRGDINPDTCLSCVKDAIVNVRKACPNNIYVTAYYDHCSLTFNNDTLLGNNTIDRYNYRSGAQNMTNVALFNQALRSLLDKLKADASTGGSLRKFASGNTPGPDFTTIYALMQCTPDLSKQECNVCLDEIINMIPRYIPGKVRGRILVPMCNFQYDITWFFNESTPLVIPPPSSPQGMDVHF</sequence>